<evidence type="ECO:0000313" key="2">
    <source>
        <dbReference type="EMBL" id="GGP05051.1"/>
    </source>
</evidence>
<dbReference type="Proteomes" id="UP000620064">
    <property type="component" value="Unassembled WGS sequence"/>
</dbReference>
<keyword evidence="3" id="KW-1185">Reference proteome</keyword>
<evidence type="ECO:0000259" key="1">
    <source>
        <dbReference type="Pfam" id="PF01266"/>
    </source>
</evidence>
<evidence type="ECO:0000313" key="3">
    <source>
        <dbReference type="Proteomes" id="UP000620064"/>
    </source>
</evidence>
<dbReference type="InterPro" id="IPR036188">
    <property type="entry name" value="FAD/NAD-bd_sf"/>
</dbReference>
<dbReference type="InterPro" id="IPR006076">
    <property type="entry name" value="FAD-dep_OxRdtase"/>
</dbReference>
<feature type="domain" description="FAD dependent oxidoreductase" evidence="1">
    <location>
        <begin position="16"/>
        <end position="368"/>
    </location>
</feature>
<comment type="caution">
    <text evidence="2">The sequence shown here is derived from an EMBL/GenBank/DDBJ whole genome shotgun (WGS) entry which is preliminary data.</text>
</comment>
<proteinExistence type="predicted"/>
<dbReference type="Pfam" id="PF01266">
    <property type="entry name" value="DAO"/>
    <property type="match status" value="1"/>
</dbReference>
<dbReference type="Gene3D" id="3.30.9.10">
    <property type="entry name" value="D-Amino Acid Oxidase, subunit A, domain 2"/>
    <property type="match status" value="1"/>
</dbReference>
<name>A0ABQ2NKD4_9FLAO</name>
<dbReference type="PANTHER" id="PTHR13847">
    <property type="entry name" value="SARCOSINE DEHYDROGENASE-RELATED"/>
    <property type="match status" value="1"/>
</dbReference>
<dbReference type="EMBL" id="BMLV01000004">
    <property type="protein sequence ID" value="GGP05051.1"/>
    <property type="molecule type" value="Genomic_DNA"/>
</dbReference>
<protein>
    <submittedName>
        <fullName evidence="2">FAD-dependent oxidoreductase</fullName>
    </submittedName>
</protein>
<accession>A0ABQ2NKD4</accession>
<organism evidence="2 3">
    <name type="scientific">Cloacibacterium rupense</name>
    <dbReference type="NCBI Taxonomy" id="517423"/>
    <lineage>
        <taxon>Bacteria</taxon>
        <taxon>Pseudomonadati</taxon>
        <taxon>Bacteroidota</taxon>
        <taxon>Flavobacteriia</taxon>
        <taxon>Flavobacteriales</taxon>
        <taxon>Weeksellaceae</taxon>
    </lineage>
</organism>
<dbReference type="RefSeq" id="WP_188617948.1">
    <property type="nucleotide sequence ID" value="NZ_BMLV01000004.1"/>
</dbReference>
<gene>
    <name evidence="2" type="ORF">GCM10010992_19710</name>
</gene>
<reference evidence="3" key="1">
    <citation type="journal article" date="2019" name="Int. J. Syst. Evol. Microbiol.">
        <title>The Global Catalogue of Microorganisms (GCM) 10K type strain sequencing project: providing services to taxonomists for standard genome sequencing and annotation.</title>
        <authorList>
            <consortium name="The Broad Institute Genomics Platform"/>
            <consortium name="The Broad Institute Genome Sequencing Center for Infectious Disease"/>
            <person name="Wu L."/>
            <person name="Ma J."/>
        </authorList>
    </citation>
    <scope>NUCLEOTIDE SEQUENCE [LARGE SCALE GENOMIC DNA]</scope>
    <source>
        <strain evidence="3">CGMCC 1.7656</strain>
    </source>
</reference>
<dbReference type="PANTHER" id="PTHR13847:SF281">
    <property type="entry name" value="FAD DEPENDENT OXIDOREDUCTASE DOMAIN-CONTAINING PROTEIN"/>
    <property type="match status" value="1"/>
</dbReference>
<dbReference type="Gene3D" id="3.50.50.60">
    <property type="entry name" value="FAD/NAD(P)-binding domain"/>
    <property type="match status" value="1"/>
</dbReference>
<dbReference type="SUPFAM" id="SSF51905">
    <property type="entry name" value="FAD/NAD(P)-binding domain"/>
    <property type="match status" value="1"/>
</dbReference>
<sequence length="375" mass="42404">MENSIWEIETFYRNRDIIIIGSGFTGLWSAISIKEKYPEKSVLIIEKESIPTGASTRNAGFSCFGSLTELIADSEKMGWEKTLNLVKLRFDGLQKIRNYFKPEEIDYEEVGGFEILNNEKPLQKIDEVNKKLKPITGLEKTYSVQNQKIAEFGLGNAQFLIENPLEGSLHSAKLLNILLKKAQNLGIEFLFGTEILKVVEKEFEVLIKTKNAEISTEKLVYSTNAFTKNFFPNLDLVPARGQVLVTEPIENLKLKGTFHFDEGYCYFRNLGNRVLLGGARNKAFTEEETTDFSTTEFLQNELENFLKTVIIPEEKNIKITHRWSGIMAMGKEKSPIVEKISQRQILAARLSGMGVALAPKIGEMVADLLEARSSE</sequence>